<accession>F8KPJ9</accession>
<proteinExistence type="predicted"/>
<dbReference type="Proteomes" id="UP000008387">
    <property type="component" value="Chromosome"/>
</dbReference>
<dbReference type="EMBL" id="FR871757">
    <property type="protein sequence ID" value="CCB80723.1"/>
    <property type="molecule type" value="Genomic_DNA"/>
</dbReference>
<dbReference type="STRING" id="1002804.HBZC1_17370"/>
<reference evidence="2 3" key="1">
    <citation type="journal article" date="2011" name="J. Bacteriol.">
        <title>Genome sequence of Helicobacter bizzozeronii strain CIII-1, an isolate from human gastric mucosa.</title>
        <authorList>
            <person name="Schott T."/>
            <person name="Rossi M."/>
            <person name="Hanninen M.L."/>
        </authorList>
    </citation>
    <scope>NUCLEOTIDE SEQUENCE [LARGE SCALE GENOMIC DNA]</scope>
    <source>
        <strain evidence="2 3">CIII-1</strain>
    </source>
</reference>
<feature type="coiled-coil region" evidence="1">
    <location>
        <begin position="163"/>
        <end position="190"/>
    </location>
</feature>
<organism evidence="2 3">
    <name type="scientific">Helicobacter bizzozeronii (strain CIII-1)</name>
    <dbReference type="NCBI Taxonomy" id="1002804"/>
    <lineage>
        <taxon>Bacteria</taxon>
        <taxon>Pseudomonadati</taxon>
        <taxon>Campylobacterota</taxon>
        <taxon>Epsilonproteobacteria</taxon>
        <taxon>Campylobacterales</taxon>
        <taxon>Helicobacteraceae</taxon>
        <taxon>Helicobacter</taxon>
    </lineage>
</organism>
<evidence type="ECO:0000313" key="3">
    <source>
        <dbReference type="Proteomes" id="UP000008387"/>
    </source>
</evidence>
<dbReference type="AlphaFoldDB" id="F8KPJ9"/>
<keyword evidence="3" id="KW-1185">Reference proteome</keyword>
<name>F8KPJ9_HELBC</name>
<dbReference type="eggNOG" id="COG1479">
    <property type="taxonomic scope" value="Bacteria"/>
</dbReference>
<evidence type="ECO:0008006" key="4">
    <source>
        <dbReference type="Google" id="ProtNLM"/>
    </source>
</evidence>
<sequence length="439" mass="52206">MIRQLDISLTLHQGFFNKNNKSSDIEIEINRKIFHYLGFLILQGYKISELYTEWLNVGDKEKFAICLEDLVKKNVQPYIKRIDDLTYNKNKDRKPLQVILLLFNLEYLMEKIKSLKPFEFNRFILEKWNLEHIYAQNSESVWSQKEQGNLSKLKEAIKSTEDLNKLRVDIESEKADISGIKNKLKNLSQKGSKKVNNAFKEDIKSFLKDIKHVNDREFPKQLEKLLSDMKNRVVEETRKKLKGWKNPSKNSKTNEEIHRMIVEFFEQTKDDNEKFLKQFASELLPSIEEKLAKEPEEWLREVKDHLEVEDHLDDGELKTGIEKFLKAIKNKSFFELLESEGLLKKADEAFQRDEDLHRLQNLTLLDENSNKKIGNLIFTRKQDKIRKIDDQQKLIPICTREVFNKVFSADTDKNKRFFTKKDRKAYLEAIKKCLDKYKY</sequence>
<evidence type="ECO:0000313" key="2">
    <source>
        <dbReference type="EMBL" id="CCB80723.1"/>
    </source>
</evidence>
<dbReference type="KEGG" id="hbi:HBZC1_17370"/>
<keyword evidence="1" id="KW-0175">Coiled coil</keyword>
<protein>
    <recommendedName>
        <fullName evidence="4">DUF1524 domain-containing protein</fullName>
    </recommendedName>
</protein>
<gene>
    <name evidence="2" type="ordered locus">HBZC1_17370</name>
</gene>
<dbReference type="HOGENOM" id="CLU_623704_0_0_7"/>
<evidence type="ECO:0000256" key="1">
    <source>
        <dbReference type="SAM" id="Coils"/>
    </source>
</evidence>